<dbReference type="AlphaFoldDB" id="V9DYH2"/>
<dbReference type="Proteomes" id="UP000018721">
    <property type="component" value="Unassembled WGS sequence"/>
</dbReference>
<accession>V9DYH2</accession>
<evidence type="ECO:0000313" key="2">
    <source>
        <dbReference type="EMBL" id="ETI31925.1"/>
    </source>
</evidence>
<reference evidence="2 3" key="1">
    <citation type="submission" date="2013-11" db="EMBL/GenBank/DDBJ databases">
        <title>The Genome Sequence of Phytophthora parasitica P1569.</title>
        <authorList>
            <consortium name="The Broad Institute Genomics Platform"/>
            <person name="Russ C."/>
            <person name="Tyler B."/>
            <person name="Panabieres F."/>
            <person name="Shan W."/>
            <person name="Tripathy S."/>
            <person name="Grunwald N."/>
            <person name="Machado M."/>
            <person name="Johnson C.S."/>
            <person name="Arredondo F."/>
            <person name="Hong C."/>
            <person name="Coffey M."/>
            <person name="Young S.K."/>
            <person name="Zeng Q."/>
            <person name="Gargeya S."/>
            <person name="Fitzgerald M."/>
            <person name="Abouelleil A."/>
            <person name="Alvarado L."/>
            <person name="Chapman S.B."/>
            <person name="Gainer-Dewar J."/>
            <person name="Goldberg J."/>
            <person name="Griggs A."/>
            <person name="Gujja S."/>
            <person name="Hansen M."/>
            <person name="Howarth C."/>
            <person name="Imamovic A."/>
            <person name="Ireland A."/>
            <person name="Larimer J."/>
            <person name="McCowan C."/>
            <person name="Murphy C."/>
            <person name="Pearson M."/>
            <person name="Poon T.W."/>
            <person name="Priest M."/>
            <person name="Roberts A."/>
            <person name="Saif S."/>
            <person name="Shea T."/>
            <person name="Sykes S."/>
            <person name="Wortman J."/>
            <person name="Nusbaum C."/>
            <person name="Birren B."/>
        </authorList>
    </citation>
    <scope>NUCLEOTIDE SEQUENCE [LARGE SCALE GENOMIC DNA]</scope>
    <source>
        <strain evidence="2 3">P1569</strain>
    </source>
</reference>
<comment type="caution">
    <text evidence="2">The sequence shown here is derived from an EMBL/GenBank/DDBJ whole genome shotgun (WGS) entry which is preliminary data.</text>
</comment>
<evidence type="ECO:0000256" key="1">
    <source>
        <dbReference type="SAM" id="MobiDB-lite"/>
    </source>
</evidence>
<gene>
    <name evidence="2" type="ORF">F443_21157</name>
</gene>
<feature type="region of interest" description="Disordered" evidence="1">
    <location>
        <begin position="1"/>
        <end position="34"/>
    </location>
</feature>
<dbReference type="OrthoDB" id="127594at2759"/>
<protein>
    <submittedName>
        <fullName evidence="2">Uncharacterized protein</fullName>
    </submittedName>
</protein>
<dbReference type="EMBL" id="ANIZ01003714">
    <property type="protein sequence ID" value="ETI31925.1"/>
    <property type="molecule type" value="Genomic_DNA"/>
</dbReference>
<feature type="compositionally biased region" description="Basic and acidic residues" evidence="1">
    <location>
        <begin position="9"/>
        <end position="19"/>
    </location>
</feature>
<keyword evidence="3" id="KW-1185">Reference proteome</keyword>
<organism evidence="2 3">
    <name type="scientific">Phytophthora nicotianae P1569</name>
    <dbReference type="NCBI Taxonomy" id="1317065"/>
    <lineage>
        <taxon>Eukaryota</taxon>
        <taxon>Sar</taxon>
        <taxon>Stramenopiles</taxon>
        <taxon>Oomycota</taxon>
        <taxon>Peronosporomycetes</taxon>
        <taxon>Peronosporales</taxon>
        <taxon>Peronosporaceae</taxon>
        <taxon>Phytophthora</taxon>
    </lineage>
</organism>
<sequence length="132" mass="14658">MARAALEMASDRPHHHQVDRSASLSVTPQPPSKADADSIFVDLLEFQVGNRLPDSFIERPSTLRFVESLGRLGPEAVNYLPGRRTLGGPMLTMYAEKGAAGEDEEMRGKQNRTGGRVNFLSDIWQNITKNTY</sequence>
<evidence type="ECO:0000313" key="3">
    <source>
        <dbReference type="Proteomes" id="UP000018721"/>
    </source>
</evidence>
<name>V9DYH2_PHYNI</name>
<proteinExistence type="predicted"/>
<dbReference type="HOGENOM" id="CLU_1921263_0_0_1"/>